<dbReference type="NCBIfam" id="TIGR01549">
    <property type="entry name" value="HAD-SF-IA-v1"/>
    <property type="match status" value="1"/>
</dbReference>
<dbReference type="InterPro" id="IPR006439">
    <property type="entry name" value="HAD-SF_hydro_IA"/>
</dbReference>
<name>A0AAE6ZC08_9BACT</name>
<proteinExistence type="inferred from homology"/>
<dbReference type="PANTHER" id="PTHR43434">
    <property type="entry name" value="PHOSPHOGLYCOLATE PHOSPHATASE"/>
    <property type="match status" value="1"/>
</dbReference>
<protein>
    <recommendedName>
        <fullName evidence="4">phosphoglycolate phosphatase</fullName>
        <ecNumber evidence="4">3.1.3.18</ecNumber>
    </recommendedName>
</protein>
<dbReference type="KEGG" id="coy:HF329_00640"/>
<sequence length="169" mass="18826">MGLIFDLDQTLIDSSLAEKFRSTRNWSSVYATIPQFSQYNGLINSLHTLKKEGLKICIVTSSPSAYCNRVLTHWNIPFDYNVCYHDTTNKKPHPEPILKALKLLNLPANKALSFGDRDVDIIASNQAGVASVACTWGSADITSLIKANPTYTANNISEMLILIKNFKFI</sequence>
<keyword evidence="5" id="KW-0378">Hydrolase</keyword>
<dbReference type="InterPro" id="IPR006549">
    <property type="entry name" value="HAD-SF_hydro_IIIA"/>
</dbReference>
<accession>A0AAE6ZC08</accession>
<reference evidence="6" key="1">
    <citation type="submission" date="2020-04" db="EMBL/GenBank/DDBJ databases">
        <authorList>
            <person name="Kittiwongwattana C."/>
        </authorList>
    </citation>
    <scope>NUCLEOTIDE SEQUENCE [LARGE SCALE GENOMIC DNA]</scope>
    <source>
        <strain evidence="6">1310</strain>
    </source>
</reference>
<evidence type="ECO:0000256" key="4">
    <source>
        <dbReference type="ARBA" id="ARBA00013078"/>
    </source>
</evidence>
<dbReference type="Gene3D" id="3.40.50.1000">
    <property type="entry name" value="HAD superfamily/HAD-like"/>
    <property type="match status" value="1"/>
</dbReference>
<dbReference type="PANTHER" id="PTHR43434:SF1">
    <property type="entry name" value="PHOSPHOGLYCOLATE PHOSPHATASE"/>
    <property type="match status" value="1"/>
</dbReference>
<dbReference type="GO" id="GO:0006281">
    <property type="term" value="P:DNA repair"/>
    <property type="evidence" value="ECO:0007669"/>
    <property type="project" value="TreeGrafter"/>
</dbReference>
<dbReference type="AlphaFoldDB" id="A0AAE6ZC08"/>
<evidence type="ECO:0000256" key="2">
    <source>
        <dbReference type="ARBA" id="ARBA00004818"/>
    </source>
</evidence>
<comment type="pathway">
    <text evidence="2">Organic acid metabolism; glycolate biosynthesis; glycolate from 2-phosphoglycolate: step 1/1.</text>
</comment>
<dbReference type="InterPro" id="IPR050155">
    <property type="entry name" value="HAD-like_hydrolase_sf"/>
</dbReference>
<evidence type="ECO:0000256" key="3">
    <source>
        <dbReference type="ARBA" id="ARBA00006171"/>
    </source>
</evidence>
<dbReference type="Proteomes" id="UP000502421">
    <property type="component" value="Chromosome"/>
</dbReference>
<dbReference type="GO" id="GO:0005829">
    <property type="term" value="C:cytosol"/>
    <property type="evidence" value="ECO:0007669"/>
    <property type="project" value="TreeGrafter"/>
</dbReference>
<comment type="catalytic activity">
    <reaction evidence="1">
        <text>2-phosphoglycolate + H2O = glycolate + phosphate</text>
        <dbReference type="Rhea" id="RHEA:14369"/>
        <dbReference type="ChEBI" id="CHEBI:15377"/>
        <dbReference type="ChEBI" id="CHEBI:29805"/>
        <dbReference type="ChEBI" id="CHEBI:43474"/>
        <dbReference type="ChEBI" id="CHEBI:58033"/>
        <dbReference type="EC" id="3.1.3.18"/>
    </reaction>
</comment>
<dbReference type="EMBL" id="CP051205">
    <property type="protein sequence ID" value="QJB29891.1"/>
    <property type="molecule type" value="Genomic_DNA"/>
</dbReference>
<comment type="similarity">
    <text evidence="3">Belongs to the HAD-like hydrolase superfamily. CbbY/CbbZ/Gph/YieH family.</text>
</comment>
<dbReference type="NCBIfam" id="TIGR01662">
    <property type="entry name" value="HAD-SF-IIIA"/>
    <property type="match status" value="1"/>
</dbReference>
<dbReference type="Pfam" id="PF13419">
    <property type="entry name" value="HAD_2"/>
    <property type="match status" value="1"/>
</dbReference>
<evidence type="ECO:0000256" key="1">
    <source>
        <dbReference type="ARBA" id="ARBA00000830"/>
    </source>
</evidence>
<dbReference type="InterPro" id="IPR041492">
    <property type="entry name" value="HAD_2"/>
</dbReference>
<dbReference type="SUPFAM" id="SSF56784">
    <property type="entry name" value="HAD-like"/>
    <property type="match status" value="1"/>
</dbReference>
<dbReference type="RefSeq" id="WP_168802179.1">
    <property type="nucleotide sequence ID" value="NZ_CP051205.1"/>
</dbReference>
<organism evidence="5 6">
    <name type="scientific">Chitinophaga oryzae</name>
    <dbReference type="NCBI Taxonomy" id="2725414"/>
    <lineage>
        <taxon>Bacteria</taxon>
        <taxon>Pseudomonadati</taxon>
        <taxon>Bacteroidota</taxon>
        <taxon>Chitinophagia</taxon>
        <taxon>Chitinophagales</taxon>
        <taxon>Chitinophagaceae</taxon>
        <taxon>Chitinophaga</taxon>
    </lineage>
</organism>
<dbReference type="EC" id="3.1.3.18" evidence="4"/>
<dbReference type="InterPro" id="IPR036412">
    <property type="entry name" value="HAD-like_sf"/>
</dbReference>
<gene>
    <name evidence="5" type="ORF">HF329_00640</name>
</gene>
<evidence type="ECO:0000313" key="6">
    <source>
        <dbReference type="Proteomes" id="UP000502421"/>
    </source>
</evidence>
<dbReference type="InterPro" id="IPR023214">
    <property type="entry name" value="HAD_sf"/>
</dbReference>
<evidence type="ECO:0000313" key="5">
    <source>
        <dbReference type="EMBL" id="QJB29891.1"/>
    </source>
</evidence>
<dbReference type="GO" id="GO:0008967">
    <property type="term" value="F:phosphoglycolate phosphatase activity"/>
    <property type="evidence" value="ECO:0007669"/>
    <property type="project" value="UniProtKB-EC"/>
</dbReference>